<feature type="active site" evidence="9">
    <location>
        <position position="69"/>
    </location>
</feature>
<dbReference type="AlphaFoldDB" id="A0A424Z0L5"/>
<evidence type="ECO:0000313" key="10">
    <source>
        <dbReference type="EMBL" id="AXP08884.1"/>
    </source>
</evidence>
<accession>A0A424Z0L5</accession>
<comment type="similarity">
    <text evidence="2 8">Belongs to the diaminopimelate epimerase family.</text>
</comment>
<keyword evidence="6 8" id="KW-0413">Isomerase</keyword>
<dbReference type="EC" id="5.1.1.7" evidence="3 8"/>
<feature type="active site" description="Proton donor" evidence="8">
    <location>
        <position position="69"/>
    </location>
</feature>
<dbReference type="GO" id="GO:0008837">
    <property type="term" value="F:diaminopimelate epimerase activity"/>
    <property type="evidence" value="ECO:0007669"/>
    <property type="project" value="UniProtKB-UniRule"/>
</dbReference>
<dbReference type="InterPro" id="IPR001653">
    <property type="entry name" value="DAP_epimerase_DapF"/>
</dbReference>
<dbReference type="KEGG" id="chw:A2J15_004075"/>
<feature type="binding site" evidence="8">
    <location>
        <begin position="70"/>
        <end position="71"/>
    </location>
    <ligand>
        <name>substrate</name>
    </ligand>
</feature>
<evidence type="ECO:0000256" key="8">
    <source>
        <dbReference type="HAMAP-Rule" id="MF_00197"/>
    </source>
</evidence>
<dbReference type="Proteomes" id="UP000093205">
    <property type="component" value="Chromosome"/>
</dbReference>
<keyword evidence="12" id="KW-1185">Reference proteome</keyword>
<name>A0A424Z0L5_9BACT</name>
<dbReference type="PANTHER" id="PTHR31689">
    <property type="entry name" value="DIAMINOPIMELATE EPIMERASE, CHLOROPLASTIC"/>
    <property type="match status" value="1"/>
</dbReference>
<dbReference type="EMBL" id="CP031611">
    <property type="protein sequence ID" value="AXP08884.1"/>
    <property type="molecule type" value="Genomic_DNA"/>
</dbReference>
<dbReference type="EMBL" id="QURW01000009">
    <property type="protein sequence ID" value="RQD87507.1"/>
    <property type="molecule type" value="Genomic_DNA"/>
</dbReference>
<feature type="site" description="Could be important to modulate the pK values of the two catalytic cysteine residues" evidence="8">
    <location>
        <position position="138"/>
    </location>
</feature>
<keyword evidence="5 8" id="KW-0457">Lysine biosynthesis</keyword>
<gene>
    <name evidence="8" type="primary">dapF</name>
    <name evidence="10" type="ORF">A2J15_004075</name>
    <name evidence="11" type="ORF">DZD40_04455</name>
</gene>
<evidence type="ECO:0000256" key="1">
    <source>
        <dbReference type="ARBA" id="ARBA00005196"/>
    </source>
</evidence>
<dbReference type="NCBIfam" id="TIGR00652">
    <property type="entry name" value="DapF"/>
    <property type="match status" value="1"/>
</dbReference>
<evidence type="ECO:0000313" key="12">
    <source>
        <dbReference type="Proteomes" id="UP000093205"/>
    </source>
</evidence>
<comment type="subcellular location">
    <subcellularLocation>
        <location evidence="8">Cytoplasm</location>
    </subcellularLocation>
</comment>
<evidence type="ECO:0000256" key="9">
    <source>
        <dbReference type="PROSITE-ProRule" id="PRU10125"/>
    </source>
</evidence>
<keyword evidence="4 8" id="KW-0028">Amino-acid biosynthesis</keyword>
<comment type="caution">
    <text evidence="8">Lacks conserved residue(s) required for the propagation of feature annotation.</text>
</comment>
<dbReference type="GeneID" id="44004691"/>
<evidence type="ECO:0000313" key="13">
    <source>
        <dbReference type="Proteomes" id="UP000286095"/>
    </source>
</evidence>
<comment type="pathway">
    <text evidence="1 8">Amino-acid biosynthesis; L-lysine biosynthesis via DAP pathway; DL-2,6-diaminopimelate from LL-2,6-diaminopimelate: step 1/1.</text>
</comment>
<feature type="active site" description="Proton acceptor" evidence="8">
    <location>
        <position position="192"/>
    </location>
</feature>
<dbReference type="GO" id="GO:0009089">
    <property type="term" value="P:lysine biosynthetic process via diaminopimelate"/>
    <property type="evidence" value="ECO:0007669"/>
    <property type="project" value="UniProtKB-UniRule"/>
</dbReference>
<dbReference type="RefSeq" id="WP_066779355.1">
    <property type="nucleotide sequence ID" value="NZ_CBCSFE010000009.1"/>
</dbReference>
<dbReference type="Gene3D" id="3.10.310.10">
    <property type="entry name" value="Diaminopimelate Epimerase, Chain A, domain 1"/>
    <property type="match status" value="2"/>
</dbReference>
<comment type="function">
    <text evidence="8">Catalyzes the stereoinversion of LL-2,6-diaminopimelate (L,L-DAP) to meso-diaminopimelate (meso-DAP), a precursor of L-lysine and an essential component of the bacterial peptidoglycan.</text>
</comment>
<dbReference type="PANTHER" id="PTHR31689:SF0">
    <property type="entry name" value="DIAMINOPIMELATE EPIMERASE"/>
    <property type="match status" value="1"/>
</dbReference>
<sequence length="249" mass="28543">MKFYKYCASGNDFIIINADKKENRNILAKELCNRYEGIGADGFIVILPHEKYDFEWEFYNNDGSKANMCGNGSRAAAHFAHHINKINPHMSFLTGAGIIKAKVCQDIVEVSLGQVKNIQNSFQDLGKTWHLCNTGVPHLVHFCKNLNEFDIILCQKMRQKYNANVNFAKIINANHLQVRTYERGIENETLACGTGMGACFYFALINQKVHDQIKITPKSGEELYFKLEKEELFFKGKVKYCFEAHYNFS</sequence>
<feature type="binding site" evidence="8">
    <location>
        <begin position="182"/>
        <end position="183"/>
    </location>
    <ligand>
        <name>substrate</name>
    </ligand>
</feature>
<dbReference type="SUPFAM" id="SSF54506">
    <property type="entry name" value="Diaminopimelate epimerase-like"/>
    <property type="match status" value="2"/>
</dbReference>
<feature type="binding site" evidence="8">
    <location>
        <position position="11"/>
    </location>
    <ligand>
        <name>substrate</name>
    </ligand>
</feature>
<dbReference type="UniPathway" id="UPA00034">
    <property type="reaction ID" value="UER00025"/>
</dbReference>
<evidence type="ECO:0000256" key="3">
    <source>
        <dbReference type="ARBA" id="ARBA00013080"/>
    </source>
</evidence>
<keyword evidence="8" id="KW-0963">Cytoplasm</keyword>
<comment type="subunit">
    <text evidence="8">Homodimer.</text>
</comment>
<dbReference type="Pfam" id="PF01678">
    <property type="entry name" value="DAP_epimerase"/>
    <property type="match status" value="2"/>
</dbReference>
<dbReference type="PROSITE" id="PS01326">
    <property type="entry name" value="DAP_EPIMERASE"/>
    <property type="match status" value="1"/>
</dbReference>
<dbReference type="Proteomes" id="UP000286095">
    <property type="component" value="Unassembled WGS sequence"/>
</dbReference>
<evidence type="ECO:0000256" key="6">
    <source>
        <dbReference type="ARBA" id="ARBA00023235"/>
    </source>
</evidence>
<evidence type="ECO:0000256" key="4">
    <source>
        <dbReference type="ARBA" id="ARBA00022605"/>
    </source>
</evidence>
<reference evidence="12 13" key="1">
    <citation type="submission" date="2018-08" db="EMBL/GenBank/DDBJ databases">
        <title>Survival mechanisms of Campylobacter hepaticus identified by genomic analysis and comparative transcriptomic analysis of in vivo and in vitro derived bacteria.</title>
        <authorList>
            <person name="Van T.T.H."/>
            <person name="Moore R.J."/>
        </authorList>
    </citation>
    <scope>NUCLEOTIDE SEQUENCE [LARGE SCALE GENOMIC DNA]</scope>
    <source>
        <strain evidence="11 13">54L</strain>
        <strain evidence="10 12">HV10</strain>
    </source>
</reference>
<comment type="catalytic activity">
    <reaction evidence="7 8">
        <text>(2S,6S)-2,6-diaminopimelate = meso-2,6-diaminopimelate</text>
        <dbReference type="Rhea" id="RHEA:15393"/>
        <dbReference type="ChEBI" id="CHEBI:57609"/>
        <dbReference type="ChEBI" id="CHEBI:57791"/>
        <dbReference type="EC" id="5.1.1.7"/>
    </reaction>
</comment>
<organism evidence="11 13">
    <name type="scientific">Campylobacter hepaticus</name>
    <dbReference type="NCBI Taxonomy" id="1813019"/>
    <lineage>
        <taxon>Bacteria</taxon>
        <taxon>Pseudomonadati</taxon>
        <taxon>Campylobacterota</taxon>
        <taxon>Epsilonproteobacteria</taxon>
        <taxon>Campylobacterales</taxon>
        <taxon>Campylobacteraceae</taxon>
        <taxon>Campylobacter</taxon>
    </lineage>
</organism>
<dbReference type="GO" id="GO:0005829">
    <property type="term" value="C:cytosol"/>
    <property type="evidence" value="ECO:0007669"/>
    <property type="project" value="TreeGrafter"/>
</dbReference>
<feature type="binding site" evidence="8">
    <location>
        <position position="164"/>
    </location>
    <ligand>
        <name>substrate</name>
    </ligand>
</feature>
<feature type="binding site" evidence="8">
    <location>
        <begin position="193"/>
        <end position="194"/>
    </location>
    <ligand>
        <name>substrate</name>
    </ligand>
</feature>
<evidence type="ECO:0000256" key="7">
    <source>
        <dbReference type="ARBA" id="ARBA00051712"/>
    </source>
</evidence>
<dbReference type="InterPro" id="IPR018510">
    <property type="entry name" value="DAP_epimerase_AS"/>
</dbReference>
<evidence type="ECO:0000256" key="2">
    <source>
        <dbReference type="ARBA" id="ARBA00010219"/>
    </source>
</evidence>
<evidence type="ECO:0000256" key="5">
    <source>
        <dbReference type="ARBA" id="ARBA00023154"/>
    </source>
</evidence>
<evidence type="ECO:0000313" key="11">
    <source>
        <dbReference type="EMBL" id="RQD87507.1"/>
    </source>
</evidence>
<dbReference type="HAMAP" id="MF_00197">
    <property type="entry name" value="DAP_epimerase"/>
    <property type="match status" value="1"/>
</dbReference>
<dbReference type="STRING" id="1813019.A2J15_05135"/>
<feature type="site" description="Could be important to modulate the pK values of the two catalytic cysteine residues" evidence="8">
    <location>
        <position position="182"/>
    </location>
</feature>
<proteinExistence type="inferred from homology"/>
<protein>
    <recommendedName>
        <fullName evidence="3 8">Diaminopimelate epimerase</fullName>
        <shortName evidence="8">DAP epimerase</shortName>
        <ecNumber evidence="3 8">5.1.1.7</ecNumber>
    </recommendedName>
    <alternativeName>
        <fullName evidence="8">PLP-independent amino acid racemase</fullName>
    </alternativeName>
</protein>
<feature type="binding site" evidence="8">
    <location>
        <position position="60"/>
    </location>
    <ligand>
        <name>substrate</name>
    </ligand>
</feature>
<dbReference type="OrthoDB" id="9805408at2"/>